<keyword evidence="1" id="KW-0732">Signal</keyword>
<dbReference type="RefSeq" id="WP_163776889.1">
    <property type="nucleotide sequence ID" value="NZ_AP022569.1"/>
</dbReference>
<sequence>MNSCRLTLTLTLAAAAGGLVGAALLSGAVAVADTIAADPLAADSFDASSYTFVPVAPEKVTGLYNMATAPPGINESVQGYQQFDVVDGDGNTDGTFFGYESTSPYLSPYVSPSSDANLVTSQVLYVSPDAPGYTDSSGVAPPADSIISTTTSFGGEIQHIYSAIPDADGIDTVTDVLKSPFGTFDISPFVDSLDFDAADVAPALPDGITSTADPVITAVNGLPPLTIALQGYQPFEVDSNPDATFNAVETTTRDGLGFHTEAFLVTKDTGTADSLPVGSIYNIIDYSNMSNVYSSIPQADGIDKVTDTLIDTTTGQTTDLTYLFAPYDASLGLNDGTALHPITFGDATIHPISGAQEAFTGINGLPPGNASIQGTDTFGIYSGGSDTPSTTFTADVTNIQEMFYSHYSEALLVTDSSDPTVLPDGSIIDMTTYGSGFASVYADLPGLGTDGHNLITDTLVTPFGNTDLTSLIDASAGLSPSDGLVTFLDAPWLDLFNSF</sequence>
<dbReference type="EMBL" id="AP022569">
    <property type="protein sequence ID" value="BBX46780.1"/>
    <property type="molecule type" value="Genomic_DNA"/>
</dbReference>
<dbReference type="KEGG" id="mcoo:MCOO_27950"/>
<evidence type="ECO:0000256" key="1">
    <source>
        <dbReference type="SAM" id="SignalP"/>
    </source>
</evidence>
<evidence type="ECO:0000313" key="3">
    <source>
        <dbReference type="Proteomes" id="UP000465866"/>
    </source>
</evidence>
<gene>
    <name evidence="2" type="ORF">MCOO_27950</name>
</gene>
<name>A0A7I7KXG7_9MYCO</name>
<proteinExistence type="predicted"/>
<feature type="signal peptide" evidence="1">
    <location>
        <begin position="1"/>
        <end position="32"/>
    </location>
</feature>
<keyword evidence="3" id="KW-1185">Reference proteome</keyword>
<dbReference type="AlphaFoldDB" id="A0A7I7KXG7"/>
<reference evidence="2 3" key="1">
    <citation type="journal article" date="2019" name="Emerg. Microbes Infect.">
        <title>Comprehensive subspecies identification of 175 nontuberculous mycobacteria species based on 7547 genomic profiles.</title>
        <authorList>
            <person name="Matsumoto Y."/>
            <person name="Kinjo T."/>
            <person name="Motooka D."/>
            <person name="Nabeya D."/>
            <person name="Jung N."/>
            <person name="Uechi K."/>
            <person name="Horii T."/>
            <person name="Iida T."/>
            <person name="Fujita J."/>
            <person name="Nakamura S."/>
        </authorList>
    </citation>
    <scope>NUCLEOTIDE SEQUENCE [LARGE SCALE GENOMIC DNA]</scope>
    <source>
        <strain evidence="2 3">JCM 12404</strain>
    </source>
</reference>
<protein>
    <submittedName>
        <fullName evidence="2">Uncharacterized protein</fullName>
    </submittedName>
</protein>
<accession>A0A7I7KXG7</accession>
<feature type="chain" id="PRO_5029628291" evidence="1">
    <location>
        <begin position="33"/>
        <end position="499"/>
    </location>
</feature>
<dbReference type="Proteomes" id="UP000465866">
    <property type="component" value="Chromosome"/>
</dbReference>
<organism evidence="2 3">
    <name type="scientific">Mycobacterium cookii</name>
    <dbReference type="NCBI Taxonomy" id="1775"/>
    <lineage>
        <taxon>Bacteria</taxon>
        <taxon>Bacillati</taxon>
        <taxon>Actinomycetota</taxon>
        <taxon>Actinomycetes</taxon>
        <taxon>Mycobacteriales</taxon>
        <taxon>Mycobacteriaceae</taxon>
        <taxon>Mycobacterium</taxon>
    </lineage>
</organism>
<evidence type="ECO:0000313" key="2">
    <source>
        <dbReference type="EMBL" id="BBX46780.1"/>
    </source>
</evidence>